<protein>
    <recommendedName>
        <fullName evidence="2">PWWP domain-containing protein</fullName>
    </recommendedName>
</protein>
<accession>A0AAV7GLP8</accession>
<feature type="region of interest" description="Disordered" evidence="1">
    <location>
        <begin position="607"/>
        <end position="634"/>
    </location>
</feature>
<name>A0AAV7GLP8_DENCH</name>
<gene>
    <name evidence="3" type="ORF">IEQ34_014814</name>
</gene>
<dbReference type="EMBL" id="JAGFBR010000013">
    <property type="protein sequence ID" value="KAH0456907.1"/>
    <property type="molecule type" value="Genomic_DNA"/>
</dbReference>
<sequence length="897" mass="100315">MFVSISAAKTILIGIEAWEPQSAEKRRQRFHEFHIREVQMEASDGGGIGLDCSVGNIVWVRRRNGSWWPGRILGLDELSESHLMSPRSGTPVKLLGREDASVDWYNLEKSKRVKAFRCGEFDACIERAESSRSIPIKKREKYARREDAILHALELEKKQKLGTSLNGISNKAIGTYKREPITFSSPETHVRHDEPVARGKISSYKCGNFLKKVVFSHEGGDIDDPLYLHEGRGNQHFSVEHDNAEAIPRMRGLQDFGLRTAQSKRKPSLSSSWENSCKSIDNHVDSLPSSGYSMEGADQASTSRNDVSVKRKRSYGTVIDEFLVRKRDRRRPLVQVLQSSAELPPLSFQPCCSATGTSKTEEMDKMASTWRAKRSRCVYLPADLDDHPEHGGYTSEHMLASTDQFEMCNDINYSGNMGEGCTSSCLIEVNDSDCCEGDLLEPDMVEETDMLIDTADILLPGSKDCDPPEFQVSGGFRSMIQEDVPLSGFMSQLHEQAKNASPEAGVSKWRMKGKRNIRNVGKRLMDSGDVKACCLDLEKCNGSINSTYESKGSLRFGRAETASQIIPGRGFYPIKEELEYAYDENDLIDKDLDQNQLTEYSNMRISVQSTGHRGRSHRSLNDSDEDSHGLNPSVWEPSDCNPFWEEPVELFDRVYASHPGMEMEPLLVDVDLKVQTSYQGEHVPLVSLMSRLNGKAIIGHPIQIEILEDGSVSHLVSVHDAVMDESTAPQAMWRTARRTAMQRVPRSIPLMAALEEEDADLFQYPGPESKPPLHKEAYYHYLKHQVRPGKKRVSLVHQSGLRKFQKKNAKRISLSSKKTRTLSSLATDDKLGGESDGHKLDMCNDLLGGLIKTEESVPLVTCVPVKVVFSRILEAVGRPLSAVAHRVRTSSPGTRGP</sequence>
<dbReference type="Pfam" id="PF00855">
    <property type="entry name" value="PWWP"/>
    <property type="match status" value="1"/>
</dbReference>
<dbReference type="SUPFAM" id="SSF63748">
    <property type="entry name" value="Tudor/PWWP/MBT"/>
    <property type="match status" value="1"/>
</dbReference>
<dbReference type="Gene3D" id="2.30.30.140">
    <property type="match status" value="1"/>
</dbReference>
<keyword evidence="4" id="KW-1185">Reference proteome</keyword>
<comment type="caution">
    <text evidence="3">The sequence shown here is derived from an EMBL/GenBank/DDBJ whole genome shotgun (WGS) entry which is preliminary data.</text>
</comment>
<dbReference type="PANTHER" id="PTHR33697:SF2">
    <property type="entry name" value="T17B22.17 PROTEIN"/>
    <property type="match status" value="1"/>
</dbReference>
<dbReference type="PROSITE" id="PS50812">
    <property type="entry name" value="PWWP"/>
    <property type="match status" value="1"/>
</dbReference>
<organism evidence="3 4">
    <name type="scientific">Dendrobium chrysotoxum</name>
    <name type="common">Orchid</name>
    <dbReference type="NCBI Taxonomy" id="161865"/>
    <lineage>
        <taxon>Eukaryota</taxon>
        <taxon>Viridiplantae</taxon>
        <taxon>Streptophyta</taxon>
        <taxon>Embryophyta</taxon>
        <taxon>Tracheophyta</taxon>
        <taxon>Spermatophyta</taxon>
        <taxon>Magnoliopsida</taxon>
        <taxon>Liliopsida</taxon>
        <taxon>Asparagales</taxon>
        <taxon>Orchidaceae</taxon>
        <taxon>Epidendroideae</taxon>
        <taxon>Malaxideae</taxon>
        <taxon>Dendrobiinae</taxon>
        <taxon>Dendrobium</taxon>
    </lineage>
</organism>
<dbReference type="PANTHER" id="PTHR33697">
    <property type="entry name" value="T17B22.17 PROTEIN-RELATED"/>
    <property type="match status" value="1"/>
</dbReference>
<evidence type="ECO:0000256" key="1">
    <source>
        <dbReference type="SAM" id="MobiDB-lite"/>
    </source>
</evidence>
<dbReference type="InterPro" id="IPR000313">
    <property type="entry name" value="PWWP_dom"/>
</dbReference>
<evidence type="ECO:0000259" key="2">
    <source>
        <dbReference type="PROSITE" id="PS50812"/>
    </source>
</evidence>
<evidence type="ECO:0000313" key="4">
    <source>
        <dbReference type="Proteomes" id="UP000775213"/>
    </source>
</evidence>
<feature type="domain" description="PWWP" evidence="2">
    <location>
        <begin position="54"/>
        <end position="109"/>
    </location>
</feature>
<dbReference type="Proteomes" id="UP000775213">
    <property type="component" value="Unassembled WGS sequence"/>
</dbReference>
<dbReference type="InterPro" id="IPR044679">
    <property type="entry name" value="PWWP2-like"/>
</dbReference>
<proteinExistence type="predicted"/>
<dbReference type="AlphaFoldDB" id="A0AAV7GLP8"/>
<feature type="region of interest" description="Disordered" evidence="1">
    <location>
        <begin position="288"/>
        <end position="308"/>
    </location>
</feature>
<evidence type="ECO:0000313" key="3">
    <source>
        <dbReference type="EMBL" id="KAH0456907.1"/>
    </source>
</evidence>
<reference evidence="3 4" key="1">
    <citation type="journal article" date="2021" name="Hortic Res">
        <title>Chromosome-scale assembly of the Dendrobium chrysotoxum genome enhances the understanding of orchid evolution.</title>
        <authorList>
            <person name="Zhang Y."/>
            <person name="Zhang G.Q."/>
            <person name="Zhang D."/>
            <person name="Liu X.D."/>
            <person name="Xu X.Y."/>
            <person name="Sun W.H."/>
            <person name="Yu X."/>
            <person name="Zhu X."/>
            <person name="Wang Z.W."/>
            <person name="Zhao X."/>
            <person name="Zhong W.Y."/>
            <person name="Chen H."/>
            <person name="Yin W.L."/>
            <person name="Huang T."/>
            <person name="Niu S.C."/>
            <person name="Liu Z.J."/>
        </authorList>
    </citation>
    <scope>NUCLEOTIDE SEQUENCE [LARGE SCALE GENOMIC DNA]</scope>
    <source>
        <strain evidence="3">Lindl</strain>
    </source>
</reference>
<dbReference type="CDD" id="cd05162">
    <property type="entry name" value="PWWP"/>
    <property type="match status" value="1"/>
</dbReference>